<dbReference type="EMBL" id="JAFCJH010000012">
    <property type="protein sequence ID" value="MBR0796608.1"/>
    <property type="molecule type" value="Genomic_DNA"/>
</dbReference>
<protein>
    <recommendedName>
        <fullName evidence="2">N-acetylmuramoyl-L-alanine amidase</fullName>
        <ecNumber evidence="2">3.5.1.28</ecNumber>
    </recommendedName>
</protein>
<evidence type="ECO:0000313" key="6">
    <source>
        <dbReference type="EMBL" id="MBR0796608.1"/>
    </source>
</evidence>
<comment type="caution">
    <text evidence="6">The sequence shown here is derived from an EMBL/GenBank/DDBJ whole genome shotgun (WGS) entry which is preliminary data.</text>
</comment>
<name>A0ABS5FII8_9BRAD</name>
<dbReference type="Pfam" id="PF01520">
    <property type="entry name" value="Amidase_3"/>
    <property type="match status" value="1"/>
</dbReference>
<accession>A0ABS5FII8</accession>
<evidence type="ECO:0000256" key="3">
    <source>
        <dbReference type="ARBA" id="ARBA00022801"/>
    </source>
</evidence>
<comment type="catalytic activity">
    <reaction evidence="1">
        <text>Hydrolyzes the link between N-acetylmuramoyl residues and L-amino acid residues in certain cell-wall glycopeptides.</text>
        <dbReference type="EC" id="3.5.1.28"/>
    </reaction>
</comment>
<dbReference type="Gene3D" id="3.40.630.40">
    <property type="entry name" value="Zn-dependent exopeptidases"/>
    <property type="match status" value="1"/>
</dbReference>
<dbReference type="InterPro" id="IPR050695">
    <property type="entry name" value="N-acetylmuramoyl_amidase_3"/>
</dbReference>
<dbReference type="InterPro" id="IPR002508">
    <property type="entry name" value="MurNAc-LAA_cat"/>
</dbReference>
<sequence length="332" mass="36653">MRRCESIRVLGGIVAGSRLCRFIVVAIAALALLPIEVSDAGWLPDIFKSSSRHAGPPKRVKSARPARSARRNASPRPHRTRLAALGPAVLPRSALKPASSACDPSTYRVVLDVGHTAESEGAISARNVAEYSFNLRLAKLIAEKLKAEGFAETRLLLTAGKARPSLFKRVAKANDLSADLFLSIHHDSVPDKLLEDWEFEGKKSHYSDRFSGYSVFVSRDNPDFKTSLSFAELIGKELKAEGLHYAEQYTQPIMGRYQHPLLNKETGVYDYDELIVLRKTRMPAVLLEAGSIINRGEELEMDSPERQNMISSGVATAVKEFCDPRWAILGPL</sequence>
<feature type="domain" description="MurNAc-LAA" evidence="5">
    <location>
        <begin position="170"/>
        <end position="319"/>
    </location>
</feature>
<dbReference type="CDD" id="cd02696">
    <property type="entry name" value="MurNAc-LAA"/>
    <property type="match status" value="1"/>
</dbReference>
<organism evidence="6 7">
    <name type="scientific">Bradyrhizobium jicamae</name>
    <dbReference type="NCBI Taxonomy" id="280332"/>
    <lineage>
        <taxon>Bacteria</taxon>
        <taxon>Pseudomonadati</taxon>
        <taxon>Pseudomonadota</taxon>
        <taxon>Alphaproteobacteria</taxon>
        <taxon>Hyphomicrobiales</taxon>
        <taxon>Nitrobacteraceae</taxon>
        <taxon>Bradyrhizobium</taxon>
    </lineage>
</organism>
<feature type="compositionally biased region" description="Basic residues" evidence="4">
    <location>
        <begin position="55"/>
        <end position="70"/>
    </location>
</feature>
<reference evidence="7" key="1">
    <citation type="journal article" date="2021" name="ISME J.">
        <title>Evolutionary origin and ecological implication of a unique nif island in free-living Bradyrhizobium lineages.</title>
        <authorList>
            <person name="Tao J."/>
        </authorList>
    </citation>
    <scope>NUCLEOTIDE SEQUENCE [LARGE SCALE GENOMIC DNA]</scope>
    <source>
        <strain evidence="7">SZCCT0434</strain>
    </source>
</reference>
<dbReference type="SMART" id="SM00646">
    <property type="entry name" value="Ami_3"/>
    <property type="match status" value="1"/>
</dbReference>
<evidence type="ECO:0000256" key="2">
    <source>
        <dbReference type="ARBA" id="ARBA00011901"/>
    </source>
</evidence>
<dbReference type="Proteomes" id="UP001315278">
    <property type="component" value="Unassembled WGS sequence"/>
</dbReference>
<gene>
    <name evidence="6" type="ORF">JQ615_14525</name>
</gene>
<dbReference type="SUPFAM" id="SSF53187">
    <property type="entry name" value="Zn-dependent exopeptidases"/>
    <property type="match status" value="1"/>
</dbReference>
<keyword evidence="7" id="KW-1185">Reference proteome</keyword>
<proteinExistence type="predicted"/>
<feature type="region of interest" description="Disordered" evidence="4">
    <location>
        <begin position="51"/>
        <end position="81"/>
    </location>
</feature>
<keyword evidence="3" id="KW-0378">Hydrolase</keyword>
<evidence type="ECO:0000259" key="5">
    <source>
        <dbReference type="SMART" id="SM00646"/>
    </source>
</evidence>
<dbReference type="PANTHER" id="PTHR30404">
    <property type="entry name" value="N-ACETYLMURAMOYL-L-ALANINE AMIDASE"/>
    <property type="match status" value="1"/>
</dbReference>
<evidence type="ECO:0000313" key="7">
    <source>
        <dbReference type="Proteomes" id="UP001315278"/>
    </source>
</evidence>
<dbReference type="EC" id="3.5.1.28" evidence="2"/>
<dbReference type="PANTHER" id="PTHR30404:SF0">
    <property type="entry name" value="N-ACETYLMURAMOYL-L-ALANINE AMIDASE AMIC"/>
    <property type="match status" value="1"/>
</dbReference>
<evidence type="ECO:0000256" key="1">
    <source>
        <dbReference type="ARBA" id="ARBA00001561"/>
    </source>
</evidence>
<evidence type="ECO:0000256" key="4">
    <source>
        <dbReference type="SAM" id="MobiDB-lite"/>
    </source>
</evidence>